<dbReference type="PROSITE" id="PS50039">
    <property type="entry name" value="FORK_HEAD_3"/>
    <property type="match status" value="1"/>
</dbReference>
<keyword evidence="1 3" id="KW-0238">DNA-binding</keyword>
<feature type="compositionally biased region" description="Low complexity" evidence="4">
    <location>
        <begin position="935"/>
        <end position="952"/>
    </location>
</feature>
<feature type="compositionally biased region" description="Pro residues" evidence="4">
    <location>
        <begin position="1128"/>
        <end position="1140"/>
    </location>
</feature>
<feature type="region of interest" description="Disordered" evidence="4">
    <location>
        <begin position="1080"/>
        <end position="1251"/>
    </location>
</feature>
<dbReference type="InterPro" id="IPR001766">
    <property type="entry name" value="Fork_head_dom"/>
</dbReference>
<evidence type="ECO:0000256" key="3">
    <source>
        <dbReference type="PROSITE-ProRule" id="PRU00089"/>
    </source>
</evidence>
<gene>
    <name evidence="6" type="ORF">LTR97_006556</name>
</gene>
<evidence type="ECO:0000259" key="5">
    <source>
        <dbReference type="PROSITE" id="PS50039"/>
    </source>
</evidence>
<evidence type="ECO:0000313" key="7">
    <source>
        <dbReference type="Proteomes" id="UP001310594"/>
    </source>
</evidence>
<evidence type="ECO:0000256" key="2">
    <source>
        <dbReference type="ARBA" id="ARBA00023242"/>
    </source>
</evidence>
<feature type="compositionally biased region" description="Basic residues" evidence="4">
    <location>
        <begin position="365"/>
        <end position="376"/>
    </location>
</feature>
<feature type="compositionally biased region" description="Polar residues" evidence="4">
    <location>
        <begin position="323"/>
        <end position="334"/>
    </location>
</feature>
<dbReference type="GO" id="GO:0043565">
    <property type="term" value="F:sequence-specific DNA binding"/>
    <property type="evidence" value="ECO:0007669"/>
    <property type="project" value="InterPro"/>
</dbReference>
<feature type="region of interest" description="Disordered" evidence="4">
    <location>
        <begin position="487"/>
        <end position="677"/>
    </location>
</feature>
<dbReference type="PANTHER" id="PTHR21712:SF29">
    <property type="entry name" value="PRE-RRNA-PROCESSING PROTEIN FHL1"/>
    <property type="match status" value="1"/>
</dbReference>
<dbReference type="InterPro" id="IPR036388">
    <property type="entry name" value="WH-like_DNA-bd_sf"/>
</dbReference>
<proteinExistence type="predicted"/>
<dbReference type="GO" id="GO:0003700">
    <property type="term" value="F:DNA-binding transcription factor activity"/>
    <property type="evidence" value="ECO:0007669"/>
    <property type="project" value="InterPro"/>
</dbReference>
<feature type="region of interest" description="Disordered" evidence="4">
    <location>
        <begin position="761"/>
        <end position="802"/>
    </location>
</feature>
<feature type="compositionally biased region" description="Acidic residues" evidence="4">
    <location>
        <begin position="524"/>
        <end position="536"/>
    </location>
</feature>
<comment type="subcellular location">
    <subcellularLocation>
        <location evidence="3">Nucleus</location>
    </subcellularLocation>
</comment>
<dbReference type="PROSITE" id="PS00658">
    <property type="entry name" value="FORK_HEAD_2"/>
    <property type="match status" value="1"/>
</dbReference>
<comment type="caution">
    <text evidence="6">The sequence shown here is derived from an EMBL/GenBank/DDBJ whole genome shotgun (WGS) entry which is preliminary data.</text>
</comment>
<dbReference type="InterPro" id="IPR036390">
    <property type="entry name" value="WH_DNA-bd_sf"/>
</dbReference>
<feature type="DNA-binding region" description="Fork-head" evidence="3">
    <location>
        <begin position="803"/>
        <end position="876"/>
    </location>
</feature>
<organism evidence="6 7">
    <name type="scientific">Elasticomyces elasticus</name>
    <dbReference type="NCBI Taxonomy" id="574655"/>
    <lineage>
        <taxon>Eukaryota</taxon>
        <taxon>Fungi</taxon>
        <taxon>Dikarya</taxon>
        <taxon>Ascomycota</taxon>
        <taxon>Pezizomycotina</taxon>
        <taxon>Dothideomycetes</taxon>
        <taxon>Dothideomycetidae</taxon>
        <taxon>Mycosphaerellales</taxon>
        <taxon>Teratosphaeriaceae</taxon>
        <taxon>Elasticomyces</taxon>
    </lineage>
</organism>
<feature type="compositionally biased region" description="Basic and acidic residues" evidence="4">
    <location>
        <begin position="622"/>
        <end position="632"/>
    </location>
</feature>
<name>A0AAN8A2L6_9PEZI</name>
<feature type="compositionally biased region" description="Low complexity" evidence="4">
    <location>
        <begin position="604"/>
        <end position="621"/>
    </location>
</feature>
<evidence type="ECO:0000256" key="4">
    <source>
        <dbReference type="SAM" id="MobiDB-lite"/>
    </source>
</evidence>
<dbReference type="GO" id="GO:0060962">
    <property type="term" value="P:regulation of ribosomal protein gene transcription by RNA polymerase II"/>
    <property type="evidence" value="ECO:0007669"/>
    <property type="project" value="InterPro"/>
</dbReference>
<evidence type="ECO:0000313" key="6">
    <source>
        <dbReference type="EMBL" id="KAK5698907.1"/>
    </source>
</evidence>
<dbReference type="Gene3D" id="1.10.10.10">
    <property type="entry name" value="Winged helix-like DNA-binding domain superfamily/Winged helix DNA-binding domain"/>
    <property type="match status" value="1"/>
</dbReference>
<feature type="region of interest" description="Disordered" evidence="4">
    <location>
        <begin position="884"/>
        <end position="995"/>
    </location>
</feature>
<dbReference type="SMART" id="SM00339">
    <property type="entry name" value="FH"/>
    <property type="match status" value="1"/>
</dbReference>
<dbReference type="Pfam" id="PF00250">
    <property type="entry name" value="Forkhead"/>
    <property type="match status" value="1"/>
</dbReference>
<dbReference type="EMBL" id="JAVRQU010000009">
    <property type="protein sequence ID" value="KAK5698907.1"/>
    <property type="molecule type" value="Genomic_DNA"/>
</dbReference>
<feature type="domain" description="Fork-head" evidence="5">
    <location>
        <begin position="803"/>
        <end position="876"/>
    </location>
</feature>
<dbReference type="PANTHER" id="PTHR21712">
    <property type="entry name" value="PRE-RRNA-PROCESSING PROTEIN FHL1"/>
    <property type="match status" value="1"/>
</dbReference>
<feature type="compositionally biased region" description="Polar residues" evidence="4">
    <location>
        <begin position="1177"/>
        <end position="1190"/>
    </location>
</feature>
<feature type="compositionally biased region" description="Low complexity" evidence="4">
    <location>
        <begin position="1207"/>
        <end position="1223"/>
    </location>
</feature>
<protein>
    <recommendedName>
        <fullName evidence="5">Fork-head domain-containing protein</fullName>
    </recommendedName>
</protein>
<sequence>MADDDTLVRERPSNDFDFLLRLQLGGEAADRDITSLFRDHDVDHHPLSTEALSLPYRAGFNSRASISTQSSTLAPSDSVHLHLRLSNEASFPAPSRHEEMETSAALHPAALPQNPYTNAAFGLTGPGSAMMDTPDFGFMLPLDQTLQQPTNDAQHVPSQTNDIGGFDEGDYYTANPEEHEHVSPTSTNAKMAANTLANLPLTFDTNETHDTLPFHVTGDLHIDGYKDPFLEQFDFSEAANGLDLDHDEDEHFEEGEGESMSAFAKLSFPDGDYYIKELQVTLGRNMDFFNTFTHQKRQERVMQEYAQEPSRPSQPDHDAHDPNGTNGTSGSNSLEGRPAAALPSNFSEQGGIASYAGPETEAAHPKRSKKNRKHNYLSHSSSTTTSVVPANLHATAPMDLYASSMLLDSAGHAFVPVHPTEAEDIKKISKEHLIIGYDFERESWTMHVLGSHVDHNGTLVQRGDVVDLEDLDRLAVYSLEFVFKLPSEEQREGTPGPSQGVFSDGLESEGARTSPIRRLSTAMEDVEDSEQEEEEVVVEKKKIKITIGTKKKAVAKEGETVMEEVEEKPAKEKKGKKSKGKEKANDSNSPEAVKKPEKGKKPKAAAAAKEPADPTKASPEASKVKEEKKPKEPTPPPQPINLEGTGLEGLAPAELPQKRKGPGRPPKNGLVSKRDLSFVNRKKKEFEKRGIVPPAFDVMLDIVRQENKQRDAQLKAQQAGQAVPEGGMPAVVQSIEGGGEGAMAPPRVDGEGMNGMPMGHDVSGSAVPMMDGRKQGSPRPRRPAKSPSPMKPESEYTEEELKKPAGTYVHQLDVILREIEKGDLQDIYDKMCKKWPYYKYRSGTVGWQSSVRHNLLQNERFREDGRSGKGRMWAIDWTVPLEKEKKRRVTPPPRAVGQGSGGPGQWGQMPGGVPYAGQPQTYGAYGQPGVPPPQQYANGQYAYPQYGANGAPGYPGGYPPNGGMQQPPGQYPQHGHPPQQQVQQRTPAPAPPPTQFQGIVDEIMSFRAEYLSRFPAESPALNEHSDLFSRCTTAISDKFHGTKVDVDMEGMGDDEKGVLGRLEAIFAKYEDLKRVDAAAKQNEAATSNGGAPSMATPPVQAQPPSQMPVQQEPGAGNGGGQVPFAGPSMPPPPMPAPPVPATIGPPLVAQSGPQMSQTGFTQQQQPNYGAPAPAYQSPPQMQHTGSSAPTYQPPPQMQRTGFSPPFAAVGNTAGPPVAAPPVTETQMVTGMKRSADDEGEDNDAKRHKESM</sequence>
<dbReference type="AlphaFoldDB" id="A0AAN8A2L6"/>
<feature type="compositionally biased region" description="Low complexity" evidence="4">
    <location>
        <begin position="961"/>
        <end position="987"/>
    </location>
</feature>
<feature type="region of interest" description="Disordered" evidence="4">
    <location>
        <begin position="303"/>
        <end position="385"/>
    </location>
</feature>
<dbReference type="SUPFAM" id="SSF46785">
    <property type="entry name" value="Winged helix' DNA-binding domain"/>
    <property type="match status" value="1"/>
</dbReference>
<keyword evidence="2 3" id="KW-0539">Nucleus</keyword>
<dbReference type="GO" id="GO:0005634">
    <property type="term" value="C:nucleus"/>
    <property type="evidence" value="ECO:0007669"/>
    <property type="project" value="UniProtKB-SubCell"/>
</dbReference>
<dbReference type="InterPro" id="IPR030456">
    <property type="entry name" value="TF_fork_head_CS_2"/>
</dbReference>
<feature type="compositionally biased region" description="Low complexity" evidence="4">
    <location>
        <begin position="1154"/>
        <end position="1165"/>
    </location>
</feature>
<dbReference type="Proteomes" id="UP001310594">
    <property type="component" value="Unassembled WGS sequence"/>
</dbReference>
<dbReference type="InterPro" id="IPR045178">
    <property type="entry name" value="Fhl1/FHA1"/>
</dbReference>
<feature type="compositionally biased region" description="Basic residues" evidence="4">
    <location>
        <begin position="541"/>
        <end position="553"/>
    </location>
</feature>
<evidence type="ECO:0000256" key="1">
    <source>
        <dbReference type="ARBA" id="ARBA00023125"/>
    </source>
</evidence>
<feature type="compositionally biased region" description="Basic and acidic residues" evidence="4">
    <location>
        <begin position="1242"/>
        <end position="1251"/>
    </location>
</feature>
<reference evidence="6" key="1">
    <citation type="submission" date="2023-08" db="EMBL/GenBank/DDBJ databases">
        <title>Black Yeasts Isolated from many extreme environments.</title>
        <authorList>
            <person name="Coleine C."/>
            <person name="Stajich J.E."/>
            <person name="Selbmann L."/>
        </authorList>
    </citation>
    <scope>NUCLEOTIDE SEQUENCE</scope>
    <source>
        <strain evidence="6">CCFEE 5810</strain>
    </source>
</reference>
<accession>A0AAN8A2L6</accession>